<protein>
    <submittedName>
        <fullName evidence="1">Uncharacterized protein</fullName>
    </submittedName>
</protein>
<comment type="caution">
    <text evidence="1">The sequence shown here is derived from an EMBL/GenBank/DDBJ whole genome shotgun (WGS) entry which is preliminary data.</text>
</comment>
<evidence type="ECO:0000313" key="1">
    <source>
        <dbReference type="EMBL" id="MBB4961279.1"/>
    </source>
</evidence>
<evidence type="ECO:0000313" key="2">
    <source>
        <dbReference type="Proteomes" id="UP000578819"/>
    </source>
</evidence>
<reference evidence="1 2" key="1">
    <citation type="submission" date="2020-08" db="EMBL/GenBank/DDBJ databases">
        <title>Sequencing the genomes of 1000 actinobacteria strains.</title>
        <authorList>
            <person name="Klenk H.-P."/>
        </authorList>
    </citation>
    <scope>NUCLEOTIDE SEQUENCE [LARGE SCALE GENOMIC DNA]</scope>
    <source>
        <strain evidence="1 2">DSM 45886</strain>
    </source>
</reference>
<proteinExistence type="predicted"/>
<name>A0A7W7WRU3_9ACTN</name>
<organism evidence="1 2">
    <name type="scientific">Micromonospora polyrhachis</name>
    <dbReference type="NCBI Taxonomy" id="1282883"/>
    <lineage>
        <taxon>Bacteria</taxon>
        <taxon>Bacillati</taxon>
        <taxon>Actinomycetota</taxon>
        <taxon>Actinomycetes</taxon>
        <taxon>Micromonosporales</taxon>
        <taxon>Micromonosporaceae</taxon>
        <taxon>Micromonospora</taxon>
    </lineage>
</organism>
<keyword evidence="2" id="KW-1185">Reference proteome</keyword>
<accession>A0A7W7WRU3</accession>
<dbReference type="Proteomes" id="UP000578819">
    <property type="component" value="Unassembled WGS sequence"/>
</dbReference>
<sequence>MTKVGSEIRNPDFRLWFPDIDVSGHEARCRFDAVQAGAILLHQGTEATCLKFLDRLGIVTREVRDWHIERICTPFFTDLPDASDWRDRYRVSWRVTIRALVATPVPDPGAEPIDVVATDATAQAGRPDWVPGDEVCEVFAVQVGRAGSGAADTLFERLQEHFPDHSLSVQTMVEPGRVARIGRIRVGRLAVEAGLDRLDLIKNECAELGLATDIPSLALLRARGS</sequence>
<dbReference type="RefSeq" id="WP_184536894.1">
    <property type="nucleotide sequence ID" value="NZ_JACHJW010000001.1"/>
</dbReference>
<dbReference type="AlphaFoldDB" id="A0A7W7WRU3"/>
<dbReference type="EMBL" id="JACHJW010000001">
    <property type="protein sequence ID" value="MBB4961279.1"/>
    <property type="molecule type" value="Genomic_DNA"/>
</dbReference>
<gene>
    <name evidence="1" type="ORF">FHR38_005012</name>
</gene>